<comment type="caution">
    <text evidence="1">The sequence shown here is derived from an EMBL/GenBank/DDBJ whole genome shotgun (WGS) entry which is preliminary data.</text>
</comment>
<dbReference type="EMBL" id="ABYO01000053">
    <property type="protein sequence ID" value="EEI86872.1"/>
    <property type="molecule type" value="Genomic_DNA"/>
</dbReference>
<feature type="non-terminal residue" evidence="1">
    <location>
        <position position="59"/>
    </location>
</feature>
<name>C2BDZ4_9FIRM</name>
<protein>
    <submittedName>
        <fullName evidence="1">Uncharacterized protein</fullName>
    </submittedName>
</protein>
<dbReference type="AlphaFoldDB" id="C2BDZ4"/>
<evidence type="ECO:0000313" key="1">
    <source>
        <dbReference type="EMBL" id="EEI86872.1"/>
    </source>
</evidence>
<dbReference type="HOGENOM" id="CLU_2966023_0_0_9"/>
<reference evidence="1 2" key="1">
    <citation type="submission" date="2008-10" db="EMBL/GenBank/DDBJ databases">
        <authorList>
            <person name="Qin X."/>
            <person name="Bachman B."/>
            <person name="Battles P."/>
            <person name="Bell A."/>
            <person name="Bess C."/>
            <person name="Bickham C."/>
            <person name="Chaboub L."/>
            <person name="Chen D."/>
            <person name="Coyle M."/>
            <person name="Deiros D.R."/>
            <person name="Dinh H."/>
            <person name="Forbes L."/>
            <person name="Fowler G."/>
            <person name="Francisco L."/>
            <person name="Fu Q."/>
            <person name="Gubbala S."/>
            <person name="Hale W."/>
            <person name="Han Y."/>
            <person name="Hemphill L."/>
            <person name="Highlander S.K."/>
            <person name="Hirani K."/>
            <person name="Hogues M."/>
            <person name="Jackson L."/>
            <person name="Jakkamsetti A."/>
            <person name="Javaid M."/>
            <person name="Jiang H."/>
            <person name="Korchina V."/>
            <person name="Kovar C."/>
            <person name="Lara F."/>
            <person name="Lee S."/>
            <person name="Mata R."/>
            <person name="Mathew T."/>
            <person name="Moen C."/>
            <person name="Morales K."/>
            <person name="Munidasa M."/>
            <person name="Nazareth L."/>
            <person name="Ngo R."/>
            <person name="Nguyen L."/>
            <person name="Okwuonu G."/>
            <person name="Ongeri F."/>
            <person name="Patil S."/>
            <person name="Petrosino J."/>
            <person name="Pham C."/>
            <person name="Pham P."/>
            <person name="Pu L.-L."/>
            <person name="Puazo M."/>
            <person name="Raj R."/>
            <person name="Reid J."/>
            <person name="Rouhana J."/>
            <person name="Saada N."/>
            <person name="Shang Y."/>
            <person name="Simmons D."/>
            <person name="Thornton R."/>
            <person name="Warren J."/>
            <person name="Weissenberger G."/>
            <person name="Zhang J."/>
            <person name="Zhang L."/>
            <person name="Zhou C."/>
            <person name="Zhu D."/>
            <person name="Muzny D."/>
            <person name="Worley K."/>
            <person name="Gibbs R."/>
        </authorList>
    </citation>
    <scope>NUCLEOTIDE SEQUENCE [LARGE SCALE GENOMIC DNA]</scope>
    <source>
        <strain evidence="1 2">ATCC 51172</strain>
    </source>
</reference>
<dbReference type="Proteomes" id="UP000005984">
    <property type="component" value="Unassembled WGS sequence"/>
</dbReference>
<gene>
    <name evidence="1" type="ORF">HMPREF0072_0564</name>
</gene>
<evidence type="ECO:0000313" key="2">
    <source>
        <dbReference type="Proteomes" id="UP000005984"/>
    </source>
</evidence>
<proteinExistence type="predicted"/>
<sequence>MGGDQLPVDAVPEQCLDVLISPTRFGPKECQVLDVPAASAGCPACGPGRRPGSFGPACR</sequence>
<keyword evidence="2" id="KW-1185">Reference proteome</keyword>
<accession>C2BDZ4</accession>
<organism evidence="1 2">
    <name type="scientific">Anaerococcus lactolyticus ATCC 51172</name>
    <dbReference type="NCBI Taxonomy" id="525254"/>
    <lineage>
        <taxon>Bacteria</taxon>
        <taxon>Bacillati</taxon>
        <taxon>Bacillota</taxon>
        <taxon>Tissierellia</taxon>
        <taxon>Tissierellales</taxon>
        <taxon>Peptoniphilaceae</taxon>
        <taxon>Anaerococcus</taxon>
    </lineage>
</organism>